<evidence type="ECO:0000256" key="14">
    <source>
        <dbReference type="SAM" id="Phobius"/>
    </source>
</evidence>
<dbReference type="Gene3D" id="1.20.1070.10">
    <property type="entry name" value="Rhodopsin 7-helix transmembrane proteins"/>
    <property type="match status" value="1"/>
</dbReference>
<reference evidence="17" key="1">
    <citation type="submission" date="2025-08" db="UniProtKB">
        <authorList>
            <consortium name="RefSeq"/>
        </authorList>
    </citation>
    <scope>IDENTIFICATION</scope>
    <source>
        <tissue evidence="17">Muscle</tissue>
    </source>
</reference>
<feature type="transmembrane region" description="Helical" evidence="14">
    <location>
        <begin position="217"/>
        <end position="242"/>
    </location>
</feature>
<evidence type="ECO:0000256" key="8">
    <source>
        <dbReference type="ARBA" id="ARBA00023157"/>
    </source>
</evidence>
<dbReference type="Pfam" id="PF00001">
    <property type="entry name" value="7tm_1"/>
    <property type="match status" value="1"/>
</dbReference>
<dbReference type="PRINTS" id="PR01565">
    <property type="entry name" value="NEUROMEDINUR"/>
</dbReference>
<evidence type="ECO:0000256" key="7">
    <source>
        <dbReference type="ARBA" id="ARBA00023136"/>
    </source>
</evidence>
<evidence type="ECO:0000256" key="4">
    <source>
        <dbReference type="ARBA" id="ARBA00022692"/>
    </source>
</evidence>
<evidence type="ECO:0000256" key="3">
    <source>
        <dbReference type="ARBA" id="ARBA00022475"/>
    </source>
</evidence>
<accession>A0ABM1B3V5</accession>
<gene>
    <name evidence="17" type="primary">LOC106459234</name>
</gene>
<dbReference type="PROSITE" id="PS50262">
    <property type="entry name" value="G_PROTEIN_RECEP_F1_2"/>
    <property type="match status" value="1"/>
</dbReference>
<dbReference type="InterPro" id="IPR017452">
    <property type="entry name" value="GPCR_Rhodpsn_7TM"/>
</dbReference>
<dbReference type="PANTHER" id="PTHR24243:SF208">
    <property type="entry name" value="PYROKININ-1 RECEPTOR"/>
    <property type="match status" value="1"/>
</dbReference>
<feature type="compositionally biased region" description="Polar residues" evidence="13">
    <location>
        <begin position="256"/>
        <end position="271"/>
    </location>
</feature>
<evidence type="ECO:0000256" key="10">
    <source>
        <dbReference type="ARBA" id="ARBA00023180"/>
    </source>
</evidence>
<evidence type="ECO:0000256" key="1">
    <source>
        <dbReference type="ARBA" id="ARBA00004651"/>
    </source>
</evidence>
<evidence type="ECO:0000256" key="5">
    <source>
        <dbReference type="ARBA" id="ARBA00022989"/>
    </source>
</evidence>
<feature type="transmembrane region" description="Helical" evidence="14">
    <location>
        <begin position="51"/>
        <end position="79"/>
    </location>
</feature>
<feature type="transmembrane region" description="Helical" evidence="14">
    <location>
        <begin position="327"/>
        <end position="353"/>
    </location>
</feature>
<feature type="region of interest" description="Disordered" evidence="13">
    <location>
        <begin position="254"/>
        <end position="279"/>
    </location>
</feature>
<protein>
    <submittedName>
        <fullName evidence="17">Pyrokinin-1 receptor-like</fullName>
    </submittedName>
</protein>
<proteinExistence type="inferred from homology"/>
<feature type="transmembrane region" description="Helical" evidence="14">
    <location>
        <begin position="175"/>
        <end position="197"/>
    </location>
</feature>
<dbReference type="Proteomes" id="UP000694941">
    <property type="component" value="Unplaced"/>
</dbReference>
<keyword evidence="6 12" id="KW-0297">G-protein coupled receptor</keyword>
<feature type="transmembrane region" description="Helical" evidence="14">
    <location>
        <begin position="91"/>
        <end position="109"/>
    </location>
</feature>
<keyword evidence="8" id="KW-1015">Disulfide bond</keyword>
<evidence type="ECO:0000256" key="13">
    <source>
        <dbReference type="SAM" id="MobiDB-lite"/>
    </source>
</evidence>
<feature type="transmembrane region" description="Helical" evidence="14">
    <location>
        <begin position="288"/>
        <end position="307"/>
    </location>
</feature>
<dbReference type="RefSeq" id="XP_013774291.1">
    <property type="nucleotide sequence ID" value="XM_013918837.2"/>
</dbReference>
<comment type="similarity">
    <text evidence="2 12">Belongs to the G-protein coupled receptor 1 family.</text>
</comment>
<dbReference type="SMART" id="SM01381">
    <property type="entry name" value="7TM_GPCR_Srsx"/>
    <property type="match status" value="1"/>
</dbReference>
<keyword evidence="5 14" id="KW-1133">Transmembrane helix</keyword>
<evidence type="ECO:0000256" key="2">
    <source>
        <dbReference type="ARBA" id="ARBA00010663"/>
    </source>
</evidence>
<dbReference type="SUPFAM" id="SSF81321">
    <property type="entry name" value="Family A G protein-coupled receptor-like"/>
    <property type="match status" value="1"/>
</dbReference>
<keyword evidence="3" id="KW-1003">Cell membrane</keyword>
<organism evidence="16 17">
    <name type="scientific">Limulus polyphemus</name>
    <name type="common">Atlantic horseshoe crab</name>
    <dbReference type="NCBI Taxonomy" id="6850"/>
    <lineage>
        <taxon>Eukaryota</taxon>
        <taxon>Metazoa</taxon>
        <taxon>Ecdysozoa</taxon>
        <taxon>Arthropoda</taxon>
        <taxon>Chelicerata</taxon>
        <taxon>Merostomata</taxon>
        <taxon>Xiphosura</taxon>
        <taxon>Limulidae</taxon>
        <taxon>Limulus</taxon>
    </lineage>
</organism>
<dbReference type="PRINTS" id="PR00237">
    <property type="entry name" value="GPCRRHODOPSN"/>
</dbReference>
<sequence>MESDNILYTLQDENFTLLTDVNASVGLMSVLGNGSTSLDYGGYMGPKRKSLFFVVPMTLVYITILVTGVVGNICTCVVIAKNKYMHTATNYYLFSLAISDLLLLVFGLPQEMYQLWQSYPYVFGEFFCFFRGLTSETSTNASILTITAFTVERYLAICHPLLAHTMSKLSRAVKLIIVIWILAALAAAAIAFQFGIVNLFNNPEYALCMVERPLKHAFGLSTLLVFIFPMSLILVLYVFIALQLRRSLELSRGETTHGSTNGFNCQSVHGNSSRQTLKSSVSSSSRKSVIKMLVAVVVAFFVCYAPFHAQRLMATYVVEPSTIMTVIFDVLTYMSGVLYYVSATINPILYSIISFKFRQAFKETLATCCGRQTTRSLNIKATSRYMSRHSTAFETTYLTVLSESSHPHQRSASAFPHFQSMPEAVKNNSIMQQHASVSNVSIPGTNSDDRNKNMTFISNSSLHRIEDGAFDEVVDIN</sequence>
<dbReference type="InterPro" id="IPR005390">
    <property type="entry name" value="NeuromedU_rcpt"/>
</dbReference>
<evidence type="ECO:0000256" key="6">
    <source>
        <dbReference type="ARBA" id="ARBA00023040"/>
    </source>
</evidence>
<comment type="subcellular location">
    <subcellularLocation>
        <location evidence="1">Cell membrane</location>
        <topology evidence="1">Multi-pass membrane protein</topology>
    </subcellularLocation>
</comment>
<keyword evidence="9 12" id="KW-0675">Receptor</keyword>
<feature type="transmembrane region" description="Helical" evidence="14">
    <location>
        <begin position="141"/>
        <end position="163"/>
    </location>
</feature>
<dbReference type="PANTHER" id="PTHR24243">
    <property type="entry name" value="G-PROTEIN COUPLED RECEPTOR"/>
    <property type="match status" value="1"/>
</dbReference>
<name>A0ABM1B3V5_LIMPO</name>
<keyword evidence="11 12" id="KW-0807">Transducer</keyword>
<feature type="domain" description="G-protein coupled receptors family 1 profile" evidence="15">
    <location>
        <begin position="71"/>
        <end position="350"/>
    </location>
</feature>
<evidence type="ECO:0000313" key="16">
    <source>
        <dbReference type="Proteomes" id="UP000694941"/>
    </source>
</evidence>
<evidence type="ECO:0000256" key="11">
    <source>
        <dbReference type="ARBA" id="ARBA00023224"/>
    </source>
</evidence>
<dbReference type="InterPro" id="IPR000276">
    <property type="entry name" value="GPCR_Rhodpsn"/>
</dbReference>
<keyword evidence="7 14" id="KW-0472">Membrane</keyword>
<keyword evidence="16" id="KW-1185">Reference proteome</keyword>
<evidence type="ECO:0000313" key="17">
    <source>
        <dbReference type="RefSeq" id="XP_013774291.1"/>
    </source>
</evidence>
<evidence type="ECO:0000256" key="9">
    <source>
        <dbReference type="ARBA" id="ARBA00023170"/>
    </source>
</evidence>
<keyword evidence="10" id="KW-0325">Glycoprotein</keyword>
<dbReference type="PROSITE" id="PS00237">
    <property type="entry name" value="G_PROTEIN_RECEP_F1_1"/>
    <property type="match status" value="1"/>
</dbReference>
<evidence type="ECO:0000259" key="15">
    <source>
        <dbReference type="PROSITE" id="PS50262"/>
    </source>
</evidence>
<keyword evidence="4 12" id="KW-0812">Transmembrane</keyword>
<dbReference type="GeneID" id="106459234"/>
<evidence type="ECO:0000256" key="12">
    <source>
        <dbReference type="RuleBase" id="RU000688"/>
    </source>
</evidence>